<dbReference type="InterPro" id="IPR036052">
    <property type="entry name" value="TrpB-like_PALP_sf"/>
</dbReference>
<dbReference type="PROSITE" id="PS00901">
    <property type="entry name" value="CYS_SYNTHASE"/>
    <property type="match status" value="1"/>
</dbReference>
<evidence type="ECO:0000313" key="5">
    <source>
        <dbReference type="EMBL" id="CAH0377136.1"/>
    </source>
</evidence>
<proteinExistence type="predicted"/>
<evidence type="ECO:0000256" key="3">
    <source>
        <dbReference type="ARBA" id="ARBA00022553"/>
    </source>
</evidence>
<dbReference type="Proteomes" id="UP000789595">
    <property type="component" value="Unassembled WGS sequence"/>
</dbReference>
<dbReference type="Gene3D" id="1.10.1200.10">
    <property type="entry name" value="ACP-like"/>
    <property type="match status" value="1"/>
</dbReference>
<name>A0A8J2X1H2_9STRA</name>
<sequence length="469" mass="49266">MEDIASSITDLIGRTPLLRLQSNSAELLAKLEFLNPGGSVKDRAALAIVEDAERRQLLRKGSVLVDATSGNTGIALAMVAASKGYGCVVSMPRVCTNVERYALIKAYGGVVLLSEPNEGAEGMLRLAKKAAEALGDRAYYTAQFSNPCNAEAHLNGTGPELWRQCGGRLDAVVLGAGTGGTASGITRALRSLASQSGVQPPKIVVVEPELSRTLSGGVHHNGHGVTGIGAGVPLAFVCNKDETDEGQRVQVDEFRSCSLADALDEARAVSMRDGVLAGPSSGAALRVARDVASELGEGKRVVVILPSAGERYLTHPLFDAHRRQAEAELGLTDVVVDDGRELRKLQDLSRPEPSVHSSNDPVVETRRALENELARMAAELLNCENIPVEARLEDLGASSLTAARLLGKLALAGRDSQMPGAKVALLKVALLGSVRDLARVLLRLDADDAPFHGGKAPDGCVIRVAYCGG</sequence>
<dbReference type="SUPFAM" id="SSF47336">
    <property type="entry name" value="ACP-like"/>
    <property type="match status" value="1"/>
</dbReference>
<reference evidence="5" key="1">
    <citation type="submission" date="2021-11" db="EMBL/GenBank/DDBJ databases">
        <authorList>
            <consortium name="Genoscope - CEA"/>
            <person name="William W."/>
        </authorList>
    </citation>
    <scope>NUCLEOTIDE SEQUENCE</scope>
</reference>
<comment type="caution">
    <text evidence="5">The sequence shown here is derived from an EMBL/GenBank/DDBJ whole genome shotgun (WGS) entry which is preliminary data.</text>
</comment>
<dbReference type="InterPro" id="IPR009081">
    <property type="entry name" value="PP-bd_ACP"/>
</dbReference>
<dbReference type="SUPFAM" id="SSF53686">
    <property type="entry name" value="Tryptophan synthase beta subunit-like PLP-dependent enzymes"/>
    <property type="match status" value="1"/>
</dbReference>
<dbReference type="InterPro" id="IPR050214">
    <property type="entry name" value="Cys_Synth/Cystath_Beta-Synth"/>
</dbReference>
<keyword evidence="3" id="KW-0597">Phosphoprotein</keyword>
<dbReference type="PANTHER" id="PTHR10314">
    <property type="entry name" value="CYSTATHIONINE BETA-SYNTHASE"/>
    <property type="match status" value="1"/>
</dbReference>
<comment type="cofactor">
    <cofactor evidence="1">
        <name>pyridoxal 5'-phosphate</name>
        <dbReference type="ChEBI" id="CHEBI:597326"/>
    </cofactor>
</comment>
<accession>A0A8J2X1H2</accession>
<protein>
    <recommendedName>
        <fullName evidence="4">Carrier domain-containing protein</fullName>
    </recommendedName>
</protein>
<evidence type="ECO:0000259" key="4">
    <source>
        <dbReference type="PROSITE" id="PS50075"/>
    </source>
</evidence>
<dbReference type="AlphaFoldDB" id="A0A8J2X1H2"/>
<dbReference type="InterPro" id="IPR006162">
    <property type="entry name" value="Ppantetheine_attach_site"/>
</dbReference>
<evidence type="ECO:0000256" key="2">
    <source>
        <dbReference type="ARBA" id="ARBA00022450"/>
    </source>
</evidence>
<dbReference type="OrthoDB" id="10259545at2759"/>
<keyword evidence="6" id="KW-1185">Reference proteome</keyword>
<gene>
    <name evidence="5" type="ORF">PECAL_5P17160</name>
</gene>
<dbReference type="Gene3D" id="3.40.50.1100">
    <property type="match status" value="2"/>
</dbReference>
<dbReference type="Pfam" id="PF00291">
    <property type="entry name" value="PALP"/>
    <property type="match status" value="1"/>
</dbReference>
<keyword evidence="2" id="KW-0596">Phosphopantetheine</keyword>
<organism evidence="5 6">
    <name type="scientific">Pelagomonas calceolata</name>
    <dbReference type="NCBI Taxonomy" id="35677"/>
    <lineage>
        <taxon>Eukaryota</taxon>
        <taxon>Sar</taxon>
        <taxon>Stramenopiles</taxon>
        <taxon>Ochrophyta</taxon>
        <taxon>Pelagophyceae</taxon>
        <taxon>Pelagomonadales</taxon>
        <taxon>Pelagomonadaceae</taxon>
        <taxon>Pelagomonas</taxon>
    </lineage>
</organism>
<dbReference type="InterPro" id="IPR036736">
    <property type="entry name" value="ACP-like_sf"/>
</dbReference>
<dbReference type="PROSITE" id="PS50075">
    <property type="entry name" value="CARRIER"/>
    <property type="match status" value="1"/>
</dbReference>
<dbReference type="CDD" id="cd01561">
    <property type="entry name" value="CBS_like"/>
    <property type="match status" value="1"/>
</dbReference>
<dbReference type="InterPro" id="IPR001926">
    <property type="entry name" value="TrpB-like_PALP"/>
</dbReference>
<dbReference type="GO" id="GO:0006535">
    <property type="term" value="P:cysteine biosynthetic process from serine"/>
    <property type="evidence" value="ECO:0007669"/>
    <property type="project" value="InterPro"/>
</dbReference>
<dbReference type="InterPro" id="IPR001216">
    <property type="entry name" value="P-phosphate_BS"/>
</dbReference>
<feature type="domain" description="Carrier" evidence="4">
    <location>
        <begin position="364"/>
        <end position="445"/>
    </location>
</feature>
<evidence type="ECO:0000313" key="6">
    <source>
        <dbReference type="Proteomes" id="UP000789595"/>
    </source>
</evidence>
<evidence type="ECO:0000256" key="1">
    <source>
        <dbReference type="ARBA" id="ARBA00001933"/>
    </source>
</evidence>
<dbReference type="EMBL" id="CAKKNE010000005">
    <property type="protein sequence ID" value="CAH0377136.1"/>
    <property type="molecule type" value="Genomic_DNA"/>
</dbReference>
<dbReference type="PROSITE" id="PS00012">
    <property type="entry name" value="PHOSPHOPANTETHEINE"/>
    <property type="match status" value="1"/>
</dbReference>